<gene>
    <name evidence="2" type="ORF">GMARGA_LOCUS17834</name>
</gene>
<name>A0ABN7VEP6_GIGMA</name>
<evidence type="ECO:0000313" key="2">
    <source>
        <dbReference type="EMBL" id="CAG8764266.1"/>
    </source>
</evidence>
<organism evidence="2 3">
    <name type="scientific">Gigaspora margarita</name>
    <dbReference type="NCBI Taxonomy" id="4874"/>
    <lineage>
        <taxon>Eukaryota</taxon>
        <taxon>Fungi</taxon>
        <taxon>Fungi incertae sedis</taxon>
        <taxon>Mucoromycota</taxon>
        <taxon>Glomeromycotina</taxon>
        <taxon>Glomeromycetes</taxon>
        <taxon>Diversisporales</taxon>
        <taxon>Gigasporaceae</taxon>
        <taxon>Gigaspora</taxon>
    </lineage>
</organism>
<evidence type="ECO:0000256" key="1">
    <source>
        <dbReference type="SAM" id="MobiDB-lite"/>
    </source>
</evidence>
<feature type="region of interest" description="Disordered" evidence="1">
    <location>
        <begin position="245"/>
        <end position="278"/>
    </location>
</feature>
<dbReference type="EMBL" id="CAJVQB010013753">
    <property type="protein sequence ID" value="CAG8764266.1"/>
    <property type="molecule type" value="Genomic_DNA"/>
</dbReference>
<sequence length="298" mass="34216">STTDSIYESGNMGNFFSAYDFGNPESLYNVFDSRNLKTFFNTFGPSNMEYFLNTFDPNNPKTFFEPINDERDNEAIQHTENSSSSSLKTYENQDNSESRYPIILNMKNGFAFTITHSEKNKKDGIPWRCTYKCTKGRPYVSRKEAHVVKNRDSGHHTIGCTFYINIYRHKKDNLIYISKINGQHNHELVDDINMIKNCVNGLSSILELEQSIEKLLDKESQFVRLNETMGHNARTCPSLAESYISDNSEKNNSENNSEENDPENNSKENNSEAEETNTKCKCGTCNMRSHNARTCSKK</sequence>
<comment type="caution">
    <text evidence="2">The sequence shown here is derived from an EMBL/GenBank/DDBJ whole genome shotgun (WGS) entry which is preliminary data.</text>
</comment>
<evidence type="ECO:0000313" key="3">
    <source>
        <dbReference type="Proteomes" id="UP000789901"/>
    </source>
</evidence>
<accession>A0ABN7VEP6</accession>
<keyword evidence="3" id="KW-1185">Reference proteome</keyword>
<protein>
    <submittedName>
        <fullName evidence="2">32403_t:CDS:1</fullName>
    </submittedName>
</protein>
<reference evidence="2 3" key="1">
    <citation type="submission" date="2021-06" db="EMBL/GenBank/DDBJ databases">
        <authorList>
            <person name="Kallberg Y."/>
            <person name="Tangrot J."/>
            <person name="Rosling A."/>
        </authorList>
    </citation>
    <scope>NUCLEOTIDE SEQUENCE [LARGE SCALE GENOMIC DNA]</scope>
    <source>
        <strain evidence="2 3">120-4 pot B 10/14</strain>
    </source>
</reference>
<proteinExistence type="predicted"/>
<dbReference type="Proteomes" id="UP000789901">
    <property type="component" value="Unassembled WGS sequence"/>
</dbReference>
<feature type="non-terminal residue" evidence="2">
    <location>
        <position position="1"/>
    </location>
</feature>